<evidence type="ECO:0000256" key="9">
    <source>
        <dbReference type="SAM" id="Phobius"/>
    </source>
</evidence>
<evidence type="ECO:0000313" key="11">
    <source>
        <dbReference type="WBParaSite" id="PTRK_0000149500.1"/>
    </source>
</evidence>
<keyword evidence="7" id="KW-0333">Golgi apparatus</keyword>
<evidence type="ECO:0000256" key="7">
    <source>
        <dbReference type="ARBA" id="ARBA00023034"/>
    </source>
</evidence>
<feature type="transmembrane region" description="Helical" evidence="9">
    <location>
        <begin position="253"/>
        <end position="272"/>
    </location>
</feature>
<dbReference type="InterPro" id="IPR037185">
    <property type="entry name" value="EmrE-like"/>
</dbReference>
<feature type="transmembrane region" description="Helical" evidence="9">
    <location>
        <begin position="183"/>
        <end position="203"/>
    </location>
</feature>
<evidence type="ECO:0000256" key="1">
    <source>
        <dbReference type="ARBA" id="ARBA00004653"/>
    </source>
</evidence>
<feature type="transmembrane region" description="Helical" evidence="9">
    <location>
        <begin position="12"/>
        <end position="33"/>
    </location>
</feature>
<reference evidence="11" key="1">
    <citation type="submission" date="2017-02" db="UniProtKB">
        <authorList>
            <consortium name="WormBaseParasite"/>
        </authorList>
    </citation>
    <scope>IDENTIFICATION</scope>
</reference>
<evidence type="ECO:0000256" key="2">
    <source>
        <dbReference type="ARBA" id="ARBA00009976"/>
    </source>
</evidence>
<keyword evidence="5 9" id="KW-0812">Transmembrane</keyword>
<accession>A0A0N4Z3J9</accession>
<dbReference type="Gene3D" id="1.10.3730.20">
    <property type="match status" value="1"/>
</dbReference>
<evidence type="ECO:0000256" key="3">
    <source>
        <dbReference type="ARBA" id="ARBA00022448"/>
    </source>
</evidence>
<evidence type="ECO:0000313" key="10">
    <source>
        <dbReference type="Proteomes" id="UP000038045"/>
    </source>
</evidence>
<proteinExistence type="inferred from homology"/>
<dbReference type="NCBIfam" id="TIGR00803">
    <property type="entry name" value="nst"/>
    <property type="match status" value="1"/>
</dbReference>
<dbReference type="InterPro" id="IPR007271">
    <property type="entry name" value="Nuc_sug_transpt"/>
</dbReference>
<dbReference type="PANTHER" id="PTHR10231">
    <property type="entry name" value="NUCLEOTIDE-SUGAR TRANSMEMBRANE TRANSPORTER"/>
    <property type="match status" value="1"/>
</dbReference>
<evidence type="ECO:0000256" key="4">
    <source>
        <dbReference type="ARBA" id="ARBA00022597"/>
    </source>
</evidence>
<sequence>MGQEGNSILQKNLKWISLIILILQTTALVLTLRYSRTQKTEGPRYLSSTAVVTSEIVKFFTCILVIFIQNKCSFKTFRDAINKDIITKPLDTLKVGVPALLYVIQNNLLFLALSKLDAATYQVTYQLKILTTAFFSVALLRKKLDVYKWFALILLTGGVALVQMPSGTKKSNDESEHSSSDHFIGLFAVLAACFSSGFAGVYFEKILKGSVVTLWIRNLQLAFFSIFGGYFMVWLYDWEAVSNDGFFQGYNNIIWFVVALQAYGGLIIALVVKYADNILKGFAVSLSIILSSVMSYLVFNDFTPSLTFAAGASIVISSTFLYGYEPTKKSPYLPISKNSK</sequence>
<protein>
    <submittedName>
        <fullName evidence="11">UDP-N-acetylglucosamine transporter</fullName>
    </submittedName>
</protein>
<dbReference type="Pfam" id="PF04142">
    <property type="entry name" value="Nuc_sug_transp"/>
    <property type="match status" value="1"/>
</dbReference>
<keyword evidence="10" id="KW-1185">Reference proteome</keyword>
<dbReference type="STRING" id="131310.A0A0N4Z3J9"/>
<keyword evidence="4" id="KW-0762">Sugar transport</keyword>
<comment type="subcellular location">
    <subcellularLocation>
        <location evidence="1">Golgi apparatus membrane</location>
        <topology evidence="1">Multi-pass membrane protein</topology>
    </subcellularLocation>
</comment>
<dbReference type="AlphaFoldDB" id="A0A0N4Z3J9"/>
<dbReference type="WBParaSite" id="PTRK_0000149500.1">
    <property type="protein sequence ID" value="PTRK_0000149500.1"/>
    <property type="gene ID" value="PTRK_0000149500"/>
</dbReference>
<feature type="transmembrane region" description="Helical" evidence="9">
    <location>
        <begin position="146"/>
        <end position="163"/>
    </location>
</feature>
<dbReference type="GO" id="GO:0015165">
    <property type="term" value="F:pyrimidine nucleotide-sugar transmembrane transporter activity"/>
    <property type="evidence" value="ECO:0007669"/>
    <property type="project" value="InterPro"/>
</dbReference>
<evidence type="ECO:0000256" key="8">
    <source>
        <dbReference type="ARBA" id="ARBA00023136"/>
    </source>
</evidence>
<evidence type="ECO:0000256" key="5">
    <source>
        <dbReference type="ARBA" id="ARBA00022692"/>
    </source>
</evidence>
<feature type="transmembrane region" description="Helical" evidence="9">
    <location>
        <begin position="279"/>
        <end position="299"/>
    </location>
</feature>
<dbReference type="FunFam" id="1.10.3730.20:FF:000037">
    <property type="entry name" value="Nucleotide Sugar TransPorter family"/>
    <property type="match status" value="1"/>
</dbReference>
<keyword evidence="8 9" id="KW-0472">Membrane</keyword>
<feature type="transmembrane region" description="Helical" evidence="9">
    <location>
        <begin position="215"/>
        <end position="233"/>
    </location>
</feature>
<dbReference type="SUPFAM" id="SSF103481">
    <property type="entry name" value="Multidrug resistance efflux transporter EmrE"/>
    <property type="match status" value="1"/>
</dbReference>
<dbReference type="PIRSF" id="PIRSF005799">
    <property type="entry name" value="UDP-gal_transpt"/>
    <property type="match status" value="1"/>
</dbReference>
<comment type="similarity">
    <text evidence="2">Belongs to the nucleotide-sugar transporter family. SLC35A subfamily.</text>
</comment>
<dbReference type="Proteomes" id="UP000038045">
    <property type="component" value="Unplaced"/>
</dbReference>
<organism evidence="10 11">
    <name type="scientific">Parastrongyloides trichosuri</name>
    <name type="common">Possum-specific nematode worm</name>
    <dbReference type="NCBI Taxonomy" id="131310"/>
    <lineage>
        <taxon>Eukaryota</taxon>
        <taxon>Metazoa</taxon>
        <taxon>Ecdysozoa</taxon>
        <taxon>Nematoda</taxon>
        <taxon>Chromadorea</taxon>
        <taxon>Rhabditida</taxon>
        <taxon>Tylenchina</taxon>
        <taxon>Panagrolaimomorpha</taxon>
        <taxon>Strongyloidoidea</taxon>
        <taxon>Strongyloididae</taxon>
        <taxon>Parastrongyloides</taxon>
    </lineage>
</organism>
<keyword evidence="6 9" id="KW-1133">Transmembrane helix</keyword>
<feature type="transmembrane region" description="Helical" evidence="9">
    <location>
        <begin position="305"/>
        <end position="324"/>
    </location>
</feature>
<name>A0A0N4Z3J9_PARTI</name>
<feature type="transmembrane region" description="Helical" evidence="9">
    <location>
        <begin position="45"/>
        <end position="68"/>
    </location>
</feature>
<evidence type="ECO:0000256" key="6">
    <source>
        <dbReference type="ARBA" id="ARBA00022989"/>
    </source>
</evidence>
<keyword evidence="3" id="KW-0813">Transport</keyword>
<dbReference type="GO" id="GO:0000139">
    <property type="term" value="C:Golgi membrane"/>
    <property type="evidence" value="ECO:0007669"/>
    <property type="project" value="UniProtKB-SubCell"/>
</dbReference>